<reference evidence="14 15" key="1">
    <citation type="submission" date="2019-02" db="EMBL/GenBank/DDBJ databases">
        <title>Sequencing the genomes of 1000 actinobacteria strains.</title>
        <authorList>
            <person name="Klenk H.-P."/>
        </authorList>
    </citation>
    <scope>NUCLEOTIDE SEQUENCE [LARGE SCALE GENOMIC DNA]</scope>
    <source>
        <strain evidence="14 15">DSM 45162</strain>
    </source>
</reference>
<evidence type="ECO:0000256" key="5">
    <source>
        <dbReference type="ARBA" id="ARBA00022679"/>
    </source>
</evidence>
<evidence type="ECO:0000256" key="6">
    <source>
        <dbReference type="ARBA" id="ARBA00023194"/>
    </source>
</evidence>
<dbReference type="SUPFAM" id="SSF50129">
    <property type="entry name" value="GroES-like"/>
    <property type="match status" value="1"/>
</dbReference>
<feature type="domain" description="Carrier" evidence="11">
    <location>
        <begin position="6690"/>
        <end position="6768"/>
    </location>
</feature>
<comment type="cofactor">
    <cofactor evidence="1">
        <name>pantetheine 4'-phosphate</name>
        <dbReference type="ChEBI" id="CHEBI:47942"/>
    </cofactor>
</comment>
<dbReference type="InterPro" id="IPR020806">
    <property type="entry name" value="PKS_PP-bd"/>
</dbReference>
<dbReference type="GO" id="GO:0031177">
    <property type="term" value="F:phosphopantetheine binding"/>
    <property type="evidence" value="ECO:0007669"/>
    <property type="project" value="InterPro"/>
</dbReference>
<dbReference type="Pfam" id="PF16197">
    <property type="entry name" value="KAsynt_C_assoc"/>
    <property type="match status" value="4"/>
</dbReference>
<dbReference type="Pfam" id="PF00109">
    <property type="entry name" value="ketoacyl-synt"/>
    <property type="match status" value="4"/>
</dbReference>
<keyword evidence="6" id="KW-0045">Antibiotic biosynthesis</keyword>
<dbReference type="Gene3D" id="3.10.129.110">
    <property type="entry name" value="Polyketide synthase dehydratase"/>
    <property type="match status" value="3"/>
</dbReference>
<dbReference type="FunFam" id="3.40.47.10:FF:000019">
    <property type="entry name" value="Polyketide synthase type I"/>
    <property type="match status" value="4"/>
</dbReference>
<dbReference type="Pfam" id="PF22953">
    <property type="entry name" value="SpnB_Rossmann"/>
    <property type="match status" value="3"/>
</dbReference>
<dbReference type="InterPro" id="IPR014030">
    <property type="entry name" value="Ketoacyl_synth_N"/>
</dbReference>
<dbReference type="InterPro" id="IPR016036">
    <property type="entry name" value="Malonyl_transacylase_ACP-bd"/>
</dbReference>
<feature type="domain" description="PKS/mFAS DH" evidence="13">
    <location>
        <begin position="5963"/>
        <end position="6231"/>
    </location>
</feature>
<dbReference type="Pfam" id="PF14765">
    <property type="entry name" value="PS-DH"/>
    <property type="match status" value="3"/>
</dbReference>
<dbReference type="GO" id="GO:0016491">
    <property type="term" value="F:oxidoreductase activity"/>
    <property type="evidence" value="ECO:0007669"/>
    <property type="project" value="InterPro"/>
</dbReference>
<dbReference type="InterPro" id="IPR049900">
    <property type="entry name" value="PKS_mFAS_DH"/>
</dbReference>
<feature type="region of interest" description="C-terminal hotdog fold" evidence="9">
    <location>
        <begin position="4116"/>
        <end position="4275"/>
    </location>
</feature>
<gene>
    <name evidence="14" type="ORF">EV385_6120</name>
</gene>
<dbReference type="Pfam" id="PF00698">
    <property type="entry name" value="Acyl_transf_1"/>
    <property type="match status" value="4"/>
</dbReference>
<dbReference type="InterPro" id="IPR020807">
    <property type="entry name" value="PKS_DH"/>
</dbReference>
<dbReference type="Pfam" id="PF18369">
    <property type="entry name" value="PKS_DE"/>
    <property type="match status" value="1"/>
</dbReference>
<dbReference type="InterPro" id="IPR042104">
    <property type="entry name" value="PKS_dehydratase_sf"/>
</dbReference>
<dbReference type="FunFam" id="1.10.1200.10:FF:000007">
    <property type="entry name" value="Probable polyketide synthase pks17"/>
    <property type="match status" value="4"/>
</dbReference>
<feature type="domain" description="Carrier" evidence="11">
    <location>
        <begin position="1588"/>
        <end position="1666"/>
    </location>
</feature>
<dbReference type="InterPro" id="IPR049551">
    <property type="entry name" value="PKS_DH_C"/>
</dbReference>
<dbReference type="Gene3D" id="3.40.50.720">
    <property type="entry name" value="NAD(P)-binding Rossmann-like Domain"/>
    <property type="match status" value="4"/>
</dbReference>
<dbReference type="InterPro" id="IPR002364">
    <property type="entry name" value="Quin_OxRdtase/zeta-crystal_CS"/>
</dbReference>
<feature type="active site" description="Proton acceptor; for dehydratase activity" evidence="9">
    <location>
        <position position="4012"/>
    </location>
</feature>
<dbReference type="Gene3D" id="3.30.70.3290">
    <property type="match status" value="4"/>
</dbReference>
<dbReference type="InterPro" id="IPR020841">
    <property type="entry name" value="PKS_Beta-ketoAc_synthase_dom"/>
</dbReference>
<comment type="caution">
    <text evidence="9">Lacks conserved residue(s) required for the propagation of feature annotation.</text>
</comment>
<keyword evidence="4" id="KW-0597">Phosphoprotein</keyword>
<dbReference type="CDD" id="cd08956">
    <property type="entry name" value="KR_3_FAS_SDR_x"/>
    <property type="match status" value="3"/>
</dbReference>
<dbReference type="PROSITE" id="PS52019">
    <property type="entry name" value="PKS_MFAS_DH"/>
    <property type="match status" value="3"/>
</dbReference>
<dbReference type="Gene3D" id="3.40.366.10">
    <property type="entry name" value="Malonyl-Coenzyme A Acyl Carrier Protein, domain 2"/>
    <property type="match status" value="4"/>
</dbReference>
<dbReference type="CDD" id="cd08952">
    <property type="entry name" value="KR_1_SDR_x"/>
    <property type="match status" value="1"/>
</dbReference>
<protein>
    <submittedName>
        <fullName evidence="14">Acyl transferase domain-containing protein</fullName>
    </submittedName>
</protein>
<feature type="region of interest" description="C-terminal hotdog fold" evidence="9">
    <location>
        <begin position="1021"/>
        <end position="1169"/>
    </location>
</feature>
<dbReference type="Gene3D" id="6.10.140.1830">
    <property type="match status" value="1"/>
</dbReference>
<dbReference type="InterPro" id="IPR013968">
    <property type="entry name" value="PKS_KR"/>
</dbReference>
<dbReference type="GO" id="GO:0006633">
    <property type="term" value="P:fatty acid biosynthetic process"/>
    <property type="evidence" value="ECO:0007669"/>
    <property type="project" value="InterPro"/>
</dbReference>
<dbReference type="EMBL" id="SHKY01000001">
    <property type="protein sequence ID" value="RZU54179.1"/>
    <property type="molecule type" value="Genomic_DNA"/>
</dbReference>
<evidence type="ECO:0000256" key="1">
    <source>
        <dbReference type="ARBA" id="ARBA00001957"/>
    </source>
</evidence>
<dbReference type="SMART" id="SM00826">
    <property type="entry name" value="PKS_DH"/>
    <property type="match status" value="3"/>
</dbReference>
<dbReference type="Pfam" id="PF08240">
    <property type="entry name" value="ADH_N"/>
    <property type="match status" value="1"/>
</dbReference>
<dbReference type="InterPro" id="IPR018201">
    <property type="entry name" value="Ketoacyl_synth_AS"/>
</dbReference>
<keyword evidence="15" id="KW-1185">Reference proteome</keyword>
<dbReference type="GO" id="GO:0008270">
    <property type="term" value="F:zinc ion binding"/>
    <property type="evidence" value="ECO:0007669"/>
    <property type="project" value="InterPro"/>
</dbReference>
<dbReference type="GO" id="GO:0004315">
    <property type="term" value="F:3-oxoacyl-[acyl-carrier-protein] synthase activity"/>
    <property type="evidence" value="ECO:0007669"/>
    <property type="project" value="InterPro"/>
</dbReference>
<dbReference type="PROSITE" id="PS00012">
    <property type="entry name" value="PHOSPHOPANTETHEINE"/>
    <property type="match status" value="4"/>
</dbReference>
<feature type="region of interest" description="Disordered" evidence="10">
    <location>
        <begin position="1295"/>
        <end position="1314"/>
    </location>
</feature>
<dbReference type="Pfam" id="PF08659">
    <property type="entry name" value="KR"/>
    <property type="match status" value="4"/>
</dbReference>
<dbReference type="PROSITE" id="PS50075">
    <property type="entry name" value="CARRIER"/>
    <property type="match status" value="4"/>
</dbReference>
<dbReference type="InterPro" id="IPR032821">
    <property type="entry name" value="PKS_assoc"/>
</dbReference>
<feature type="domain" description="Ketosynthase family 3 (KS3)" evidence="12">
    <location>
        <begin position="34"/>
        <end position="458"/>
    </location>
</feature>
<keyword evidence="8" id="KW-0012">Acyltransferase</keyword>
<dbReference type="InterPro" id="IPR013154">
    <property type="entry name" value="ADH-like_N"/>
</dbReference>
<dbReference type="InterPro" id="IPR055123">
    <property type="entry name" value="SpnB-like_Rossmann"/>
</dbReference>
<dbReference type="Gene3D" id="3.40.50.11460">
    <property type="match status" value="1"/>
</dbReference>
<evidence type="ECO:0000256" key="10">
    <source>
        <dbReference type="SAM" id="MobiDB-lite"/>
    </source>
</evidence>
<dbReference type="OrthoDB" id="5476359at2"/>
<evidence type="ECO:0000256" key="4">
    <source>
        <dbReference type="ARBA" id="ARBA00022553"/>
    </source>
</evidence>
<feature type="active site" description="Proton acceptor; for dehydratase activity" evidence="9">
    <location>
        <position position="920"/>
    </location>
</feature>
<feature type="region of interest" description="C-terminal hotdog fold" evidence="9">
    <location>
        <begin position="6096"/>
        <end position="6231"/>
    </location>
</feature>
<dbReference type="PANTHER" id="PTHR43775">
    <property type="entry name" value="FATTY ACID SYNTHASE"/>
    <property type="match status" value="1"/>
</dbReference>
<dbReference type="Gene3D" id="3.90.180.10">
    <property type="entry name" value="Medium-chain alcohol dehydrogenases, catalytic domain"/>
    <property type="match status" value="1"/>
</dbReference>
<dbReference type="InterPro" id="IPR001227">
    <property type="entry name" value="Ac_transferase_dom_sf"/>
</dbReference>
<evidence type="ECO:0000259" key="12">
    <source>
        <dbReference type="PROSITE" id="PS52004"/>
    </source>
</evidence>
<dbReference type="Pfam" id="PF08990">
    <property type="entry name" value="Docking"/>
    <property type="match status" value="1"/>
</dbReference>
<comment type="pathway">
    <text evidence="2">Antibiotic biosynthesis.</text>
</comment>
<dbReference type="SUPFAM" id="SSF52151">
    <property type="entry name" value="FabD/lysophospholipase-like"/>
    <property type="match status" value="4"/>
</dbReference>
<keyword evidence="5 14" id="KW-0808">Transferase</keyword>
<dbReference type="SMART" id="SM00827">
    <property type="entry name" value="PKS_AT"/>
    <property type="match status" value="4"/>
</dbReference>
<feature type="domain" description="PKS/mFAS DH" evidence="13">
    <location>
        <begin position="888"/>
        <end position="1169"/>
    </location>
</feature>
<comment type="caution">
    <text evidence="14">The sequence shown here is derived from an EMBL/GenBank/DDBJ whole genome shotgun (WGS) entry which is preliminary data.</text>
</comment>
<name>A0A4Q7ZUC2_9ACTN</name>
<dbReference type="InterPro" id="IPR036736">
    <property type="entry name" value="ACP-like_sf"/>
</dbReference>
<dbReference type="Pfam" id="PF02801">
    <property type="entry name" value="Ketoacyl-synt_C"/>
    <property type="match status" value="4"/>
</dbReference>
<feature type="domain" description="Carrier" evidence="11">
    <location>
        <begin position="5020"/>
        <end position="5098"/>
    </location>
</feature>
<dbReference type="InterPro" id="IPR006162">
    <property type="entry name" value="Ppantetheine_attach_site"/>
</dbReference>
<feature type="domain" description="PKS/mFAS DH" evidence="13">
    <location>
        <begin position="3980"/>
        <end position="4275"/>
    </location>
</feature>
<evidence type="ECO:0000313" key="15">
    <source>
        <dbReference type="Proteomes" id="UP000292564"/>
    </source>
</evidence>
<feature type="active site" description="Proton donor; for dehydratase activity" evidence="9">
    <location>
        <position position="1081"/>
    </location>
</feature>
<feature type="domain" description="Ketosynthase family 3 (KS3)" evidence="12">
    <location>
        <begin position="1684"/>
        <end position="2099"/>
    </location>
</feature>
<dbReference type="SMART" id="SM01294">
    <property type="entry name" value="PKS_PP_betabranch"/>
    <property type="match status" value="4"/>
</dbReference>
<dbReference type="PROSITE" id="PS01162">
    <property type="entry name" value="QOR_ZETA_CRYSTAL"/>
    <property type="match status" value="1"/>
</dbReference>
<dbReference type="GO" id="GO:0004312">
    <property type="term" value="F:fatty acid synthase activity"/>
    <property type="evidence" value="ECO:0007669"/>
    <property type="project" value="TreeGrafter"/>
</dbReference>
<dbReference type="InterPro" id="IPR036291">
    <property type="entry name" value="NAD(P)-bd_dom_sf"/>
</dbReference>
<dbReference type="PANTHER" id="PTHR43775:SF51">
    <property type="entry name" value="INACTIVE PHENOLPHTHIOCEROL SYNTHESIS POLYKETIDE SYNTHASE TYPE I PKS1-RELATED"/>
    <property type="match status" value="1"/>
</dbReference>
<dbReference type="Pfam" id="PF21089">
    <property type="entry name" value="PKS_DH_N"/>
    <property type="match status" value="3"/>
</dbReference>
<organism evidence="14 15">
    <name type="scientific">Krasilnikovia cinnamomea</name>
    <dbReference type="NCBI Taxonomy" id="349313"/>
    <lineage>
        <taxon>Bacteria</taxon>
        <taxon>Bacillati</taxon>
        <taxon>Actinomycetota</taxon>
        <taxon>Actinomycetes</taxon>
        <taxon>Micromonosporales</taxon>
        <taxon>Micromonosporaceae</taxon>
        <taxon>Krasilnikovia</taxon>
    </lineage>
</organism>
<dbReference type="InterPro" id="IPR049552">
    <property type="entry name" value="PKS_DH_N"/>
</dbReference>
<dbReference type="SUPFAM" id="SSF55048">
    <property type="entry name" value="Probable ACP-binding domain of malonyl-CoA ACP transacylase"/>
    <property type="match status" value="4"/>
</dbReference>
<evidence type="ECO:0000259" key="13">
    <source>
        <dbReference type="PROSITE" id="PS52019"/>
    </source>
</evidence>
<evidence type="ECO:0000259" key="11">
    <source>
        <dbReference type="PROSITE" id="PS50075"/>
    </source>
</evidence>
<dbReference type="PROSITE" id="PS00606">
    <property type="entry name" value="KS3_1"/>
    <property type="match status" value="4"/>
</dbReference>
<dbReference type="InterPro" id="IPR014043">
    <property type="entry name" value="Acyl_transferase_dom"/>
</dbReference>
<evidence type="ECO:0000256" key="2">
    <source>
        <dbReference type="ARBA" id="ARBA00004792"/>
    </source>
</evidence>
<dbReference type="Pfam" id="PF13602">
    <property type="entry name" value="ADH_zinc_N_2"/>
    <property type="match status" value="1"/>
</dbReference>
<evidence type="ECO:0000313" key="14">
    <source>
        <dbReference type="EMBL" id="RZU54179.1"/>
    </source>
</evidence>
<evidence type="ECO:0000256" key="3">
    <source>
        <dbReference type="ARBA" id="ARBA00022450"/>
    </source>
</evidence>
<dbReference type="PROSITE" id="PS52004">
    <property type="entry name" value="KS3_2"/>
    <property type="match status" value="4"/>
</dbReference>
<dbReference type="NCBIfam" id="NF045894">
    <property type="entry name" value="PKS_plus_SDR"/>
    <property type="match status" value="1"/>
</dbReference>
<dbReference type="GO" id="GO:0033068">
    <property type="term" value="P:macrolide biosynthetic process"/>
    <property type="evidence" value="ECO:0007669"/>
    <property type="project" value="UniProtKB-ARBA"/>
</dbReference>
<feature type="region of interest" description="N-terminal hotdog fold" evidence="9">
    <location>
        <begin position="5963"/>
        <end position="6086"/>
    </location>
</feature>
<dbReference type="SMART" id="SM00823">
    <property type="entry name" value="PKS_PP"/>
    <property type="match status" value="4"/>
</dbReference>
<feature type="domain" description="Ketosynthase family 3 (KS3)" evidence="12">
    <location>
        <begin position="3122"/>
        <end position="3535"/>
    </location>
</feature>
<dbReference type="SMART" id="SM00822">
    <property type="entry name" value="PKS_KR"/>
    <property type="match status" value="4"/>
</dbReference>
<dbReference type="InterPro" id="IPR011032">
    <property type="entry name" value="GroES-like_sf"/>
</dbReference>
<dbReference type="InterPro" id="IPR009081">
    <property type="entry name" value="PP-bd_ACP"/>
</dbReference>
<evidence type="ECO:0000256" key="7">
    <source>
        <dbReference type="ARBA" id="ARBA00023268"/>
    </source>
</evidence>
<dbReference type="SUPFAM" id="SSF51735">
    <property type="entry name" value="NAD(P)-binding Rossmann-fold domains"/>
    <property type="match status" value="9"/>
</dbReference>
<dbReference type="SMART" id="SM00829">
    <property type="entry name" value="PKS_ER"/>
    <property type="match status" value="1"/>
</dbReference>
<dbReference type="InterPro" id="IPR014031">
    <property type="entry name" value="Ketoacyl_synth_C"/>
</dbReference>
<dbReference type="Proteomes" id="UP000292564">
    <property type="component" value="Unassembled WGS sequence"/>
</dbReference>
<dbReference type="InterPro" id="IPR050091">
    <property type="entry name" value="PKS_NRPS_Biosynth_Enz"/>
</dbReference>
<dbReference type="InterPro" id="IPR041618">
    <property type="entry name" value="PKS_DE"/>
</dbReference>
<proteinExistence type="predicted"/>
<sequence>MSTPSDKVVEALRASMKETERLRRQNRELLAAVTEPIAIVGMSCRYPGGVDSPEDLWRLVLAGGDAIGDFPADRGWDVEALTEASVDERGTSISLQGGFLPGAADFDPGFFGISPREALTMDPQQRLLLETAWEAIERAGVDPDTLRGTRTGVFVGTNGQDYAHLLIRSVADATGDIGTGIAASATSGRLSYELGLEGPTVTVDTACSSSLVALHLAAHALRNGECALALAGGVNVMSTPGSLVEFSRQGGLARDGRCKSFSDDADGTGWSEGVGMLVLERLSDAERLGHQVLAVVRGSAVNSDGASNGFTAPNGRAQQKVIRQALTKSGLRPSDVDVVEAHGTGTRLGDPIEAQALLATYGQERAEPLLLGSVKSNLGHTQAAAGVAGVIKMIMAMRHGVVPRTLHVSQPSTQVDWSRGAVRLATDQVDWPGGDRPRRSAVSSFGVSGTNAHVILEQAATRPHAEPTPGTPPAALPWLVSARTPGALREQVRHLVSRADSGRAVDLAFSLATTRTAFEERLAAPDLAALSTWLEHGSAPGVFAGTASGRPKLAVLFSGQGSQRVGMGGGLAARFPVFAEVFADVLGRLGVTVPGDAGVLERTGVAQPVLFAFQVALFRLVESLGVRVDVVGGHSVGEVAAAHVAGVLSLEDACSLVSARARLMEALPVGGAMVAVAASEAEVVPFLTEGVSIAAVNGPASVVVSGVEAEVLAVAGRFGRSKRLRVSHAFHSPLMEPMLAGFRAAIEGLTFREPSLPVAMVGEVASPEYWVRHVRDTVRFDDTMRTLTDRGTSVFVELGPDGVLAGLAEGVTVIPAVRPDRDEQPGFVAALSRLHVAGVAVDWGRFFAGTGARRVDLPTYPFQHERYWPRPAGGTGDATGLGLASADHPLLGAATTVATSGELVLTGRLSTLTHPWLADHVTGGAVTLPGTAILDMALRAADQLGHGAVDLTTTAPLVLAGPAAVQIQLWVGGPDEHGAREIRFHSRRDDTEWTAHASGRLYPGAAPAAPFDATAWPPAGAAVVDLDGFYDDLAEAGLSPGPAFRGVRAAWRRGAEIFAEVALPPQAGDGATFGVHPALLDAAAQAGALAGDPGVAVDWHGVTLHATGASVLRTRLTRTADTVVLAAADVEGQPVLSAAAVTLGPAPAPPAVAGHDGLFRLDWTPVPLDPARPVPEVLTMPLGGRPGHTGADEVHRLLADTLAAVQRQLSTETRLMFVSRGAVSGDDLPAAAAWGLVRSAQTENPGRFLLVDTDDTAASAAVLPTLPALLADGETQLLVRDGEVRAARLARLPVTGADGTPGTGHAATPPGIGDPDGTVLITGGTGGLGAALARHLVTRHGVRNLLLVSRRGAAAPGAGELRAELVDAGATVDVVACDVADRDRLAGVIGGRRLAAVVHTAGVLDDGVVSSLTPERLGAVLAPKVDAAWHLHELTRDQPLSAFVVYSSVSGVMGAAGQGNYAAANSFLDGLAAYRRGLGLPAVSLAWGAWAQDSGMTAGLADRQTRRITAAGTPLLTVDQGLAAFDTAITLDEALVIPLAPGATGAPRGAVPALLRGLARTGRRRAASGRTATSTGLAHHLSELREADRERFLLDLVRAEAASVLGHESPAAIGAEREFRQLGVDSLTALELRNQLGAATGLSLPATLVFDHPTPRVLAAHLLAELSGAATGGPQAIATTTTGDDEIVIVGMGCRFPGGVRSPEALWQLLTDGTDAMSGFPTDRGWADGPLADVTGQGGFLDTATGFDPGFFGISPREATAMDPQQRQLLEVAWEAVERAGIDAATLRGTRTGVFVGTNGQDYAHLVMRSSRDVEGHASTGLAAAVISGRLSYTFGFEGPALTVDTACSSSLVALHLAAASLRSGESTLALVGGVTVMSTPMNFVGFTAQGGLAADGRCRAFSDDADGTGWSEGVGVLVVERLSDARRHGHPILAVVKGSAVNSDGASNGLTAPNGPAQQRVIRQALAEAGLHPSEVDAVEAHGTGTRLGDPIEAQALLATYGQERAEPLLLGTIKSNLGHTQAAAGVAGVIKAVLAIQHATLPRTLHVSEPTSHVDWSAGAVRLLTEQTPWPATGHPRRAGVSSFGLSGTNAHVILEQPATSEAPAAPAHPPVAVPWLLSARTEAALDAQLDRIGRMTGSTLDIGFSLATGRGAFEHRAVLLDGREVARGVAAEPSLAVLFSGQGSQRVGMGGGLAARFPVFAEVFADVLGRLGVAVPVDAGVLERTGVAQPVLFAFQVALFRLVESLGVRVDVVGGHSVGEVAAAHVAGVLSLEDACSLVSARARLMEALPAGGAMVAVAASEAEVVPFLTGGVSIAAVNGPASVVISGVEAEVLAVAGRFGRSKRLRVSHAFHSPLMEPMLAGFRAAIEGLTFREPSLPVAMVGEVASPEFWVRHVRDTVRFDDTVRTLTQRGASTLLELGPDGALSAMAEGVIPAVRRDRDEEPGFVAALSRLHVAGVGIDWGRFFAGTGARRVDLPTYPFQHERYWLEPAAIPAGDGDPADAAFWQAVERADLASVAAELDLDGDAVSAVLPALAAWRIRRRSDATLDSWIHHETWPPLTGLHGTAPTGTWLVLAADADPDAPAIAAALGARLLDADDPAELPDTPLDGIVLLPGAPGDGTVPVGLARTLRLVQRATAPVWVLTRGAIATGHGDAVTDPRHAAVWGLGRVAALEHPGRWGGLIDLPDTLDDRALRRLTAVLTGGSGEDQVAVRATGVFGRRLVAAPRASAAEPLQPSGAILITGGTGALGARVARDLAARGAAKLVLISRRGPEAPGAAELQRDLTATGTDTVIAACDAADRDSLAALLADHPVTGVIHTAGVLDDGTIDSLTPQRFTDVFRAKVSSALLLDELTRDLELFVLFSSSAGAVGNPGQANYAAANAVLDALAQRRRAAGLPAVSIAWGAWAGDGMAARAEVGTALSRVGATALDPDLALTALWRVTAAPGATPAAVESTATPVIADLRQPQLLTSLFSLRPSPLLSGLPGAREAAEAVEAARRQTAAAGSDLRDRLAARSPQDRLEPVLDLVRAAAAAVLGHPGKEAVGPGKVFRDLGVDSLTAMELRNQLATATGLPLPAGLVFDYPTPQALAEHLLAELVSDTGPDTGADTPAAASGDELAVVAMACRFPGGITSPEQLWQALADGRDVIGPMPADRGWDLAAYADFHGGFLDAVADFDPAFFEISPREALAMDPQQRLLLETAWEAMERAGLDPQSLRGSRTGVFVGTNGQDYQRLVLAAREDMEGHAGTGLAASVISGRLSYAFGLEGPAVTVDTACSSALVALHLAARALRAGECSLALVGGVTVMATPTSFGGFDRQGGLAADGRCKAFSGDADGTSWSEGAGLLLVERLSDARRHGHPILAVVKGSAVNSDGASNGLTAPNGPAQQRVIRAALADAGLHPSDVDAVEAHGTGTRLGDPIEAQALLATYGQDRAEPVRLGSVKSNLGHTQAAAGAAGLMKMILAFQHDTLPRTLHVTEPSPHVDWSAGAVRLVTEPSPWPRGARPRRAGVSSFGISGTNAHVIIEEPPAVEAPAPRTRPAPPYVPWPVSARTATALAARLAQTVEPDGTEPAVAVDPLDTGFALATTRATLPHRAVLVDGAEIARGAAADHVPAFLFSGQGSQRLGMGRDLHRRFDVFADALDEVIAELDPYLRRPLREVMWGEDQRELNETGFAQPALFAVEVALFRLAASFGLRPRYLAGHSIGEVAAAYVSGVFSLPDACRLVAARANLMQALPPGGAMVAVRATEAEVTPHLSAGVSIAAVNGPTSVVVSGEREPVLELAARFGTTTRLAVSHGFHSPLMDPMLADFQEVVAGLTFGEPRIPIVSTLTGARIDEELRRPGYWVAHVREAVRFGAAVTTLAELGVTAFVELGPDGVLTGMAAESVPPGAELVPLLRKDQPEELAAVTALARLFVAGLPVDWRAWFDGTGAHTVPLPTYPFDRQRFWPSAGPGMRPGDLSGFGLSSPGHPLLGATVAVAGSDEVVLTGRLSLAAQPWLADHVVGGAVLFPGTGFLELALRSGDLVGCERVASLTLTVPLTLAAHQAVAIQVRVGERDESGRRPVGIWSQPADEPAREWTEHAAGVLAPATDTAESDAGPWPPAQAQPLDLDGFYEQLAARGGLAYGPVFRGLRSAWRRGDDVYAEVELDEQAPDAAMYGVHPALLDAALHGIGLLPDAGQGLPFEWGGVSLYATGASALRVRLRRTGDDSVAVSVADVDGQPVLAADSLVIRTPSAPPPGGADLAVLESLFHVEWSPLEPAAAAAQPWTIRGADVFGLAAHLPHADGEPQLVLVPVSGADELTGGGRAGGPEAVHRLTGEVLAVLQEALAGTARTVFVTRGAAAVGDEAVTDLAAAAAWGLVRSAQAENPGRFLLVDVDDPAGLAPALAAAGDEQQLAVRDGAVYAARLARIGSAPGLVPPPGVPWRLATTAKGSLDALTLAPCPEVLEPLTGTQIRVAVHAAGLNFRDVLNALGMYPGDAGMFGAEAAGVVTATGPDVTGLAPGDRVMGMMFGGFGPTVVAEQRQVTRIPDGWSWEQAASVPLVFLTAYHALVDLAGLRPGERVLVHAGAGGVGMAAIQLARHLGAEVYATASEGKWDVLRELGIADDHLASSRDTGFADRFTPGVDVVLNALTGEFVDASLRLLGPGGRFLEMGKTDLRDPASLPGIAYRPFDLGQVDPDRIQQMLLALVELFQAGALRPLPTRTWDVRRAREAFRHMSMARHVGKVVLTVPPAWDPDGTVLITGGTGGLGALLARHLVAERGVRNLLLVSRRGAAAPGVGELRAELVDAGATVDVVACDVADRDRLAGVIGGRRLAAVVHTAGVLDDGVVSSLTPERLGAVLAPKVDAAWHLHELTRDQPLSAFVVYSSVSGVMGAAGQGNYAAANSFLDGLAAYRRGLGLPAVSLAWGAWAPGAGMTAALDAASLERMERSGMPPLPPALGLALFDAAVTVDAALVVPTRLVTGAGPAPFAGAVPPMLRGLVRTRRTAAAGDRITGKLRQLNPAEQARAVLRQVRAEAAAVLGHASGQAVDPEQEFRQLGFDSLTAVELRNRLSTAFGLTLPATLVFDYPTPRGLAEHLNAELFGGRHADEGDAVPVLDDPVAIVGMACHFPGGVHSADDLWQLLADGRSAIGPFPTDRGWDLAMLGGDGAGRSVTRHGGFVDGIADFDPGFFGISPREALSMDPQQRLLLETAWEAIERTGIDPAALRGSRTGVFVGAGGADYAHLLLNSLQSMEGYTGTGTSPSVTSGRLSYTLGLEGPAMTIDTACSSALVAMHLAANALRGGECSLALAGGVQLMSGPGAFMEFTQQGGLAPDGRCKPFSDSADGTAWSEGVGVVVLERLSDAQRHGHEILAVLKGSAVNQDGASNGLTAPNGPSQQRLIRQALAGAGLRPSDVDAVEAHGTGTVLGDPIEAQALLATYGQDRDAPLLLGSAKSNLGHTQAAAGVVGVIKMVQALRHGVLPATLNVTEPTSHVDWSAGKVELLTGRRDWPSAGRPRRAGVSSFGISGTNAHLILEEAPPAPPPAPVAEPAVVVLPVSARTEAALTAQVDQIRALAADTPPLHLGHSLVAGRSVFDHRAVLLSTADGLSEAARGVAADRPLAVLFTGQGAQRAGMGRELYARFPAYARAYDEVAARLGTALTDDPGKLDGTGHAQPAIFALEVALYRLVESFGVVPDRLAGHSVGEIAAAHVAGVLSLDDACTLVAARARLMQALPAGGAMVALRATEDEVRPLLTDAVSLAAVNGPDSVVIAGAEQPVLDLAAYFRSRDRRTSRLRVSHAFHSPLMEPMLAPFRAVVSGLSFAPPAVPIAATGDVTDPEYWVRHVRDTVRFADSVRALAADGVTAYLELGPDGVLAALAAALVPDGSVVVPLLRKDRPEQASALTALARLHVAGVGVDWAPVFTGTGARRVELPTYPFQRERFWPTPGAARGDVSGLGLAAAGHPLLGAALPVPGGDGLALTARLSVAAQPWLADHVVHDRITFPETGFVELALHAADRTGCDRITRLTVTTPLIFGTGAAADLQVWVGAPTPEGTRTVTMHARPAGSDQDWTAHATGELAPGTSAGATVAWPPAGAEAVPLDDLHPEGLDYGPAFRGVRELWRRGDETFAEVALPDDVTDADRYGLHPALLSAAVQAAGRDGLPVDWHEVSLHASGARVLRVQVSPAAPDSIGAAEAPPEAVSISAVDPDGAPVLSVASVSLRPPVAPRDATDPHRTDPLLRLDWAPATVGEPVPGTWTVLGPDTVGFGAPSVASLADLTDVPDFVLLPVLGEPGADVAGAAHELTARTLDVLRQWLTQDRFHDSRLIVVTRRGLDRDLAAAPVLGLVRSAQSEQPGAVLLADVDDAAESVRALRAVPGLTDEPQVAVRDGVVHVARLVPVDAAASPGGDDHVDPTPAARDWNPDGTVLITGGTGGLGAELARHLTGRGVRHLLLVSRRGLDADGATQLRAELAAHGATVTVAACDVADREAVVALVKAVPAEHPLTAVVHTAGVLDDATIGSLTAARLTAVLRPKVDGAWHLHEATEDLDLAGFVLYSSVAGVLGAGGQGNYAAANAFLDALAGYRASRGLPATSLAWGPWDTTGMAAGLGGRTDLPPLSVPGGLALFDAARARTEPLLVATRLAATAAPGLAVPALLRGLVRARRRAAGGQTSGDGLLRRLAAMDAGERAGFLVELVRAHAAGVLGHATPDGVDADREFRQLGFDSLSAVELRNSLSAATGLRLPATLVFDYPTATVLAGHLAAELFGAAERGPAILDELDRLEAALSASSRQDLDSAGVAARLRELITRYAGTGEQATDDSATVADRIQAASTADILAFIDNELGRGNQR</sequence>
<keyword evidence="7" id="KW-0511">Multifunctional enzyme</keyword>
<dbReference type="SUPFAM" id="SSF47336">
    <property type="entry name" value="ACP-like"/>
    <property type="match status" value="4"/>
</dbReference>
<feature type="region of interest" description="N-terminal hotdog fold" evidence="9">
    <location>
        <begin position="3980"/>
        <end position="4104"/>
    </location>
</feature>
<dbReference type="FunFam" id="3.90.180.10:FF:000032">
    <property type="entry name" value="Probable polyketide synthase pks1"/>
    <property type="match status" value="1"/>
</dbReference>
<keyword evidence="3" id="KW-0596">Phosphopantetheine</keyword>
<dbReference type="InterPro" id="IPR016035">
    <property type="entry name" value="Acyl_Trfase/lysoPLipase"/>
</dbReference>
<dbReference type="SUPFAM" id="SSF53901">
    <property type="entry name" value="Thiolase-like"/>
    <property type="match status" value="4"/>
</dbReference>
<feature type="region of interest" description="N-terminal hotdog fold" evidence="9">
    <location>
        <begin position="888"/>
        <end position="1008"/>
    </location>
</feature>
<dbReference type="Pfam" id="PF00550">
    <property type="entry name" value="PP-binding"/>
    <property type="match status" value="4"/>
</dbReference>
<dbReference type="Gene3D" id="1.10.1200.10">
    <property type="entry name" value="ACP-like"/>
    <property type="match status" value="4"/>
</dbReference>
<evidence type="ECO:0000256" key="8">
    <source>
        <dbReference type="ARBA" id="ARBA00023315"/>
    </source>
</evidence>
<feature type="domain" description="Ketosynthase family 3 (KS3)" evidence="12">
    <location>
        <begin position="5114"/>
        <end position="5535"/>
    </location>
</feature>
<dbReference type="InterPro" id="IPR020843">
    <property type="entry name" value="ER"/>
</dbReference>
<feature type="active site" description="Proton donor; for dehydratase activity" evidence="9">
    <location>
        <position position="4177"/>
    </location>
</feature>
<dbReference type="InterPro" id="IPR015083">
    <property type="entry name" value="NorB/c/GfsB-D-like_docking"/>
</dbReference>
<dbReference type="InterPro" id="IPR016039">
    <property type="entry name" value="Thiolase-like"/>
</dbReference>
<dbReference type="CDD" id="cd05195">
    <property type="entry name" value="enoyl_red"/>
    <property type="match status" value="1"/>
</dbReference>
<dbReference type="SMART" id="SM00825">
    <property type="entry name" value="PKS_KS"/>
    <property type="match status" value="4"/>
</dbReference>
<evidence type="ECO:0000256" key="9">
    <source>
        <dbReference type="PROSITE-ProRule" id="PRU01363"/>
    </source>
</evidence>
<feature type="domain" description="Carrier" evidence="11">
    <location>
        <begin position="3029"/>
        <end position="3104"/>
    </location>
</feature>
<dbReference type="InterPro" id="IPR057326">
    <property type="entry name" value="KR_dom"/>
</dbReference>
<dbReference type="Gene3D" id="3.40.47.10">
    <property type="match status" value="4"/>
</dbReference>
<dbReference type="CDD" id="cd00833">
    <property type="entry name" value="PKS"/>
    <property type="match status" value="4"/>
</dbReference>
<accession>A0A4Q7ZUC2</accession>